<evidence type="ECO:0000313" key="2">
    <source>
        <dbReference type="Proteomes" id="UP000007587"/>
    </source>
</evidence>
<keyword evidence="2" id="KW-1185">Reference proteome</keyword>
<reference evidence="1 2" key="1">
    <citation type="journal article" date="2012" name="J. Bacteriol.">
        <title>Complete Genome Sequence of the Fruiting Myxobacterium Corallococcus coralloides DSM 2259.</title>
        <authorList>
            <person name="Huntley S."/>
            <person name="Zhang Y."/>
            <person name="Treuner-Lange A."/>
            <person name="Kneip S."/>
            <person name="Sensen C.W."/>
            <person name="Sogaard-Andersen L."/>
        </authorList>
    </citation>
    <scope>NUCLEOTIDE SEQUENCE [LARGE SCALE GENOMIC DNA]</scope>
    <source>
        <strain evidence="2">ATCC 25202 / DSM 2259 / NBRC 100086 / M2</strain>
    </source>
</reference>
<protein>
    <submittedName>
        <fullName evidence="1">Uncharacterized protein</fullName>
    </submittedName>
</protein>
<organism evidence="1 2">
    <name type="scientific">Corallococcus coralloides (strain ATCC 25202 / DSM 2259 / NBRC 100086 / M2)</name>
    <name type="common">Myxococcus coralloides</name>
    <dbReference type="NCBI Taxonomy" id="1144275"/>
    <lineage>
        <taxon>Bacteria</taxon>
        <taxon>Pseudomonadati</taxon>
        <taxon>Myxococcota</taxon>
        <taxon>Myxococcia</taxon>
        <taxon>Myxococcales</taxon>
        <taxon>Cystobacterineae</taxon>
        <taxon>Myxococcaceae</taxon>
        <taxon>Corallococcus</taxon>
    </lineage>
</organism>
<proteinExistence type="predicted"/>
<dbReference type="EMBL" id="CP003389">
    <property type="protein sequence ID" value="AFE06723.1"/>
    <property type="molecule type" value="Genomic_DNA"/>
</dbReference>
<dbReference type="InParanoid" id="H8ML05"/>
<dbReference type="HOGENOM" id="CLU_2410170_0_0_7"/>
<evidence type="ECO:0000313" key="1">
    <source>
        <dbReference type="EMBL" id="AFE06723.1"/>
    </source>
</evidence>
<gene>
    <name evidence="1" type="ordered locus">COCOR_06038</name>
</gene>
<accession>H8ML05</accession>
<dbReference type="KEGG" id="ccx:COCOR_06038"/>
<sequence>MPANTDCGSDGPQMRGRQRVKTVVDLVETTEAAPAARPATAPPAPPVDVDPLYGVALLKTAFELKRRPEGSVEEVLSGVLARLRINEDEFRAFLAQQGGLLAALGQKR</sequence>
<dbReference type="AlphaFoldDB" id="H8ML05"/>
<dbReference type="Proteomes" id="UP000007587">
    <property type="component" value="Chromosome"/>
</dbReference>
<reference evidence="2" key="2">
    <citation type="submission" date="2012-03" db="EMBL/GenBank/DDBJ databases">
        <title>Genome sequence of the fruiting myxobacterium Corallococcus coralloides DSM 2259.</title>
        <authorList>
            <person name="Huntley S."/>
            <person name="Zhang Y."/>
            <person name="Treuner-Lange A."/>
            <person name="Sensen C.W."/>
            <person name="Sogaard-Andersen L."/>
        </authorList>
    </citation>
    <scope>NUCLEOTIDE SEQUENCE [LARGE SCALE GENOMIC DNA]</scope>
    <source>
        <strain evidence="2">ATCC 25202 / DSM 2259 / NBRC 100086 / M2</strain>
    </source>
</reference>
<name>H8ML05_CORCM</name>